<feature type="transmembrane region" description="Helical" evidence="1">
    <location>
        <begin position="96"/>
        <end position="113"/>
    </location>
</feature>
<evidence type="ECO:0000313" key="4">
    <source>
        <dbReference type="Proteomes" id="UP000593890"/>
    </source>
</evidence>
<dbReference type="EMBL" id="AP023321">
    <property type="protein sequence ID" value="BCI60446.1"/>
    <property type="molecule type" value="Genomic_DNA"/>
</dbReference>
<feature type="transmembrane region" description="Helical" evidence="1">
    <location>
        <begin position="243"/>
        <end position="266"/>
    </location>
</feature>
<dbReference type="KEGG" id="sman:C12CBH8_10850"/>
<evidence type="ECO:0000313" key="3">
    <source>
        <dbReference type="EMBL" id="BCI60446.1"/>
    </source>
</evidence>
<proteinExistence type="predicted"/>
<gene>
    <name evidence="3" type="ORF">C12CBH8_10850</name>
</gene>
<dbReference type="Proteomes" id="UP000593890">
    <property type="component" value="Chromosome"/>
</dbReference>
<keyword evidence="1" id="KW-0812">Transmembrane</keyword>
<evidence type="ECO:0000259" key="2">
    <source>
        <dbReference type="Pfam" id="PF07786"/>
    </source>
</evidence>
<organism evidence="3 4">
    <name type="scientific">Solibaculum mannosilyticum</name>
    <dbReference type="NCBI Taxonomy" id="2780922"/>
    <lineage>
        <taxon>Bacteria</taxon>
        <taxon>Bacillati</taxon>
        <taxon>Bacillota</taxon>
        <taxon>Clostridia</taxon>
        <taxon>Eubacteriales</taxon>
        <taxon>Oscillospiraceae</taxon>
        <taxon>Solibaculum</taxon>
    </lineage>
</organism>
<dbReference type="AlphaFoldDB" id="A0A7I8D125"/>
<feature type="transmembrane region" description="Helical" evidence="1">
    <location>
        <begin position="119"/>
        <end position="137"/>
    </location>
</feature>
<keyword evidence="4" id="KW-1185">Reference proteome</keyword>
<name>A0A7I8D125_9FIRM</name>
<feature type="transmembrane region" description="Helical" evidence="1">
    <location>
        <begin position="61"/>
        <end position="84"/>
    </location>
</feature>
<reference evidence="4" key="1">
    <citation type="submission" date="2020-07" db="EMBL/GenBank/DDBJ databases">
        <title>Complete genome sequencing of Clostridia bacterium strain 12CBH8.</title>
        <authorList>
            <person name="Sakamoto M."/>
            <person name="Murakami T."/>
            <person name="Mori H."/>
        </authorList>
    </citation>
    <scope>NUCLEOTIDE SEQUENCE [LARGE SCALE GENOMIC DNA]</scope>
    <source>
        <strain evidence="4">12CBH8</strain>
    </source>
</reference>
<feature type="transmembrane region" description="Helical" evidence="1">
    <location>
        <begin position="206"/>
        <end position="223"/>
    </location>
</feature>
<evidence type="ECO:0000256" key="1">
    <source>
        <dbReference type="SAM" id="Phobius"/>
    </source>
</evidence>
<feature type="domain" description="Heparan-alpha-glucosaminide N-acetyltransferase catalytic" evidence="2">
    <location>
        <begin position="27"/>
        <end position="256"/>
    </location>
</feature>
<sequence>MKDMKPILERELSPMSQSQSKPSLKTRIALIDEIRGFCILAMILHHALFDIVYLFNDSWFMPLLQFAESIRIPFVFAFVGISGLSSRLSHSNALRGVKLLGIALGLTLVTWLVMPEELIVFGILHMLAFCMLIFALLRPLLDKAPTWLGIVICLLLFVLTSNVGNGQLGIPNLLYWQIPEPVMQCEWLFPFGITTSGFYSADYFPLFPWLFLFLAGSYVGVWFKEGRYPKWMAPKRIPFLDFVGRHTLWVYVIHQPIVYGILYVIYNCNLA</sequence>
<dbReference type="InterPro" id="IPR012429">
    <property type="entry name" value="HGSNAT_cat"/>
</dbReference>
<feature type="transmembrane region" description="Helical" evidence="1">
    <location>
        <begin position="144"/>
        <end position="164"/>
    </location>
</feature>
<dbReference type="Pfam" id="PF07786">
    <property type="entry name" value="HGSNAT_cat"/>
    <property type="match status" value="1"/>
</dbReference>
<protein>
    <recommendedName>
        <fullName evidence="2">Heparan-alpha-glucosaminide N-acetyltransferase catalytic domain-containing protein</fullName>
    </recommendedName>
</protein>
<dbReference type="RefSeq" id="WP_159461146.1">
    <property type="nucleotide sequence ID" value="NZ_AP023321.1"/>
</dbReference>
<feature type="transmembrane region" description="Helical" evidence="1">
    <location>
        <begin position="34"/>
        <end position="55"/>
    </location>
</feature>
<accession>A0A7I8D125</accession>
<keyword evidence="1" id="KW-0472">Membrane</keyword>
<keyword evidence="1" id="KW-1133">Transmembrane helix</keyword>